<dbReference type="Proteomes" id="UP000299102">
    <property type="component" value="Unassembled WGS sequence"/>
</dbReference>
<dbReference type="OrthoDB" id="4327074at2759"/>
<dbReference type="AlphaFoldDB" id="A0A4C1YT61"/>
<gene>
    <name evidence="1" type="ORF">EVAR_59150_1</name>
</gene>
<keyword evidence="2" id="KW-1185">Reference proteome</keyword>
<name>A0A4C1YT61_EUMVA</name>
<proteinExistence type="predicted"/>
<organism evidence="1 2">
    <name type="scientific">Eumeta variegata</name>
    <name type="common">Bagworm moth</name>
    <name type="synonym">Eumeta japonica</name>
    <dbReference type="NCBI Taxonomy" id="151549"/>
    <lineage>
        <taxon>Eukaryota</taxon>
        <taxon>Metazoa</taxon>
        <taxon>Ecdysozoa</taxon>
        <taxon>Arthropoda</taxon>
        <taxon>Hexapoda</taxon>
        <taxon>Insecta</taxon>
        <taxon>Pterygota</taxon>
        <taxon>Neoptera</taxon>
        <taxon>Endopterygota</taxon>
        <taxon>Lepidoptera</taxon>
        <taxon>Glossata</taxon>
        <taxon>Ditrysia</taxon>
        <taxon>Tineoidea</taxon>
        <taxon>Psychidae</taxon>
        <taxon>Oiketicinae</taxon>
        <taxon>Eumeta</taxon>
    </lineage>
</organism>
<dbReference type="EMBL" id="BGZK01001415">
    <property type="protein sequence ID" value="GBP79476.1"/>
    <property type="molecule type" value="Genomic_DNA"/>
</dbReference>
<accession>A0A4C1YT61</accession>
<sequence length="143" mass="16094">MWFHATDPQSVKLQPENCGWYLDDYLQPTGFIGDQTPLTVQDANQIVRIRKTSRGQSDLSRYKDAYEAVKAGDSLQKAGGKNGMNYCPLLRYLRKRHTSRHYTQRADQEKSGLNATVVNSGLAKTAQKVDLAMFATIATRIEP</sequence>
<protein>
    <submittedName>
        <fullName evidence="1">Uncharacterized protein</fullName>
    </submittedName>
</protein>
<evidence type="ECO:0000313" key="1">
    <source>
        <dbReference type="EMBL" id="GBP79476.1"/>
    </source>
</evidence>
<comment type="caution">
    <text evidence="1">The sequence shown here is derived from an EMBL/GenBank/DDBJ whole genome shotgun (WGS) entry which is preliminary data.</text>
</comment>
<reference evidence="1 2" key="1">
    <citation type="journal article" date="2019" name="Commun. Biol.">
        <title>The bagworm genome reveals a unique fibroin gene that provides high tensile strength.</title>
        <authorList>
            <person name="Kono N."/>
            <person name="Nakamura H."/>
            <person name="Ohtoshi R."/>
            <person name="Tomita M."/>
            <person name="Numata K."/>
            <person name="Arakawa K."/>
        </authorList>
    </citation>
    <scope>NUCLEOTIDE SEQUENCE [LARGE SCALE GENOMIC DNA]</scope>
</reference>
<evidence type="ECO:0000313" key="2">
    <source>
        <dbReference type="Proteomes" id="UP000299102"/>
    </source>
</evidence>